<keyword evidence="4" id="KW-1185">Reference proteome</keyword>
<dbReference type="InterPro" id="IPR045684">
    <property type="entry name" value="DUF6191"/>
</dbReference>
<dbReference type="Pfam" id="PF19690">
    <property type="entry name" value="DUF6191"/>
    <property type="match status" value="1"/>
</dbReference>
<protein>
    <submittedName>
        <fullName evidence="3">DUF6191 domain-containing protein</fullName>
    </submittedName>
</protein>
<reference evidence="3 4" key="1">
    <citation type="submission" date="2024-06" db="EMBL/GenBank/DDBJ databases">
        <title>The Natural Products Discovery Center: Release of the First 8490 Sequenced Strains for Exploring Actinobacteria Biosynthetic Diversity.</title>
        <authorList>
            <person name="Kalkreuter E."/>
            <person name="Kautsar S.A."/>
            <person name="Yang D."/>
            <person name="Bader C.D."/>
            <person name="Teijaro C.N."/>
            <person name="Fluegel L."/>
            <person name="Davis C.M."/>
            <person name="Simpson J.R."/>
            <person name="Lauterbach L."/>
            <person name="Steele A.D."/>
            <person name="Gui C."/>
            <person name="Meng S."/>
            <person name="Li G."/>
            <person name="Viehrig K."/>
            <person name="Ye F."/>
            <person name="Su P."/>
            <person name="Kiefer A.F."/>
            <person name="Nichols A."/>
            <person name="Cepeda A.J."/>
            <person name="Yan W."/>
            <person name="Fan B."/>
            <person name="Jiang Y."/>
            <person name="Adhikari A."/>
            <person name="Zheng C.-J."/>
            <person name="Schuster L."/>
            <person name="Cowan T.M."/>
            <person name="Smanski M.J."/>
            <person name="Chevrette M.G."/>
            <person name="De Carvalho L.P.S."/>
            <person name="Shen B."/>
        </authorList>
    </citation>
    <scope>NUCLEOTIDE SEQUENCE [LARGE SCALE GENOMIC DNA]</scope>
    <source>
        <strain evidence="3 4">NPDC050403</strain>
    </source>
</reference>
<evidence type="ECO:0000313" key="4">
    <source>
        <dbReference type="Proteomes" id="UP001551695"/>
    </source>
</evidence>
<dbReference type="EMBL" id="JBFAKC010000020">
    <property type="protein sequence ID" value="MEV0712365.1"/>
    <property type="molecule type" value="Genomic_DNA"/>
</dbReference>
<sequence length="86" mass="9904">MTGLLAWMIPGWVLLLVAVAVFETLTRKRRRRRTPIAATFTDEFTALFYPTKRMELDHRESISMLRDDHTRAAPPPVTVDAGVHHF</sequence>
<comment type="caution">
    <text evidence="3">The sequence shown here is derived from an EMBL/GenBank/DDBJ whole genome shotgun (WGS) entry which is preliminary data.</text>
</comment>
<accession>A0ABV3G3Z4</accession>
<dbReference type="Proteomes" id="UP001551695">
    <property type="component" value="Unassembled WGS sequence"/>
</dbReference>
<keyword evidence="2" id="KW-0812">Transmembrane</keyword>
<organism evidence="3 4">
    <name type="scientific">Nocardia aurea</name>
    <dbReference type="NCBI Taxonomy" id="2144174"/>
    <lineage>
        <taxon>Bacteria</taxon>
        <taxon>Bacillati</taxon>
        <taxon>Actinomycetota</taxon>
        <taxon>Actinomycetes</taxon>
        <taxon>Mycobacteriales</taxon>
        <taxon>Nocardiaceae</taxon>
        <taxon>Nocardia</taxon>
    </lineage>
</organism>
<evidence type="ECO:0000256" key="1">
    <source>
        <dbReference type="SAM" id="MobiDB-lite"/>
    </source>
</evidence>
<dbReference type="RefSeq" id="WP_357789334.1">
    <property type="nucleotide sequence ID" value="NZ_JBFAKC010000020.1"/>
</dbReference>
<keyword evidence="2" id="KW-0472">Membrane</keyword>
<keyword evidence="2" id="KW-1133">Transmembrane helix</keyword>
<evidence type="ECO:0000313" key="3">
    <source>
        <dbReference type="EMBL" id="MEV0712365.1"/>
    </source>
</evidence>
<proteinExistence type="predicted"/>
<evidence type="ECO:0000256" key="2">
    <source>
        <dbReference type="SAM" id="Phobius"/>
    </source>
</evidence>
<feature type="transmembrane region" description="Helical" evidence="2">
    <location>
        <begin position="6"/>
        <end position="25"/>
    </location>
</feature>
<gene>
    <name evidence="3" type="ORF">AB0I48_32900</name>
</gene>
<feature type="region of interest" description="Disordered" evidence="1">
    <location>
        <begin position="65"/>
        <end position="86"/>
    </location>
</feature>
<name>A0ABV3G3Z4_9NOCA</name>